<gene>
    <name evidence="2" type="ORF">AB0C36_36920</name>
</gene>
<dbReference type="Pfam" id="PF07228">
    <property type="entry name" value="SpoIIE"/>
    <property type="match status" value="1"/>
</dbReference>
<evidence type="ECO:0000259" key="1">
    <source>
        <dbReference type="Pfam" id="PF07228"/>
    </source>
</evidence>
<dbReference type="InterPro" id="IPR001932">
    <property type="entry name" value="PPM-type_phosphatase-like_dom"/>
</dbReference>
<organism evidence="2 3">
    <name type="scientific">Streptodolium elevatio</name>
    <dbReference type="NCBI Taxonomy" id="3157996"/>
    <lineage>
        <taxon>Bacteria</taxon>
        <taxon>Bacillati</taxon>
        <taxon>Actinomycetota</taxon>
        <taxon>Actinomycetes</taxon>
        <taxon>Kitasatosporales</taxon>
        <taxon>Streptomycetaceae</taxon>
        <taxon>Streptodolium</taxon>
    </lineage>
</organism>
<sequence length="87" mass="9244">MPFEVTGVELDLGSVLVLSSDGLVTGPDHGLERGMRGLLEQIERFDCAHRDLDQAGHDQLEAAADIPLDDDTLLMAAPTKAAAASSW</sequence>
<dbReference type="EMBL" id="JBEZFP010000152">
    <property type="protein sequence ID" value="MEU8139068.1"/>
    <property type="molecule type" value="Genomic_DNA"/>
</dbReference>
<feature type="domain" description="PPM-type phosphatase" evidence="1">
    <location>
        <begin position="2"/>
        <end position="76"/>
    </location>
</feature>
<accession>A0ABV3DTI9</accession>
<name>A0ABV3DTI9_9ACTN</name>
<evidence type="ECO:0000313" key="2">
    <source>
        <dbReference type="EMBL" id="MEU8139068.1"/>
    </source>
</evidence>
<reference evidence="2 3" key="1">
    <citation type="submission" date="2024-06" db="EMBL/GenBank/DDBJ databases">
        <title>The Natural Products Discovery Center: Release of the First 8490 Sequenced Strains for Exploring Actinobacteria Biosynthetic Diversity.</title>
        <authorList>
            <person name="Kalkreuter E."/>
            <person name="Kautsar S.A."/>
            <person name="Yang D."/>
            <person name="Bader C.D."/>
            <person name="Teijaro C.N."/>
            <person name="Fluegel L."/>
            <person name="Davis C.M."/>
            <person name="Simpson J.R."/>
            <person name="Lauterbach L."/>
            <person name="Steele A.D."/>
            <person name="Gui C."/>
            <person name="Meng S."/>
            <person name="Li G."/>
            <person name="Viehrig K."/>
            <person name="Ye F."/>
            <person name="Su P."/>
            <person name="Kiefer A.F."/>
            <person name="Nichols A."/>
            <person name="Cepeda A.J."/>
            <person name="Yan W."/>
            <person name="Fan B."/>
            <person name="Jiang Y."/>
            <person name="Adhikari A."/>
            <person name="Zheng C.-J."/>
            <person name="Schuster L."/>
            <person name="Cowan T.M."/>
            <person name="Smanski M.J."/>
            <person name="Chevrette M.G."/>
            <person name="De Carvalho L.P.S."/>
            <person name="Shen B."/>
        </authorList>
    </citation>
    <scope>NUCLEOTIDE SEQUENCE [LARGE SCALE GENOMIC DNA]</scope>
    <source>
        <strain evidence="2 3">NPDC048946</strain>
    </source>
</reference>
<proteinExistence type="predicted"/>
<dbReference type="Gene3D" id="3.60.40.10">
    <property type="entry name" value="PPM-type phosphatase domain"/>
    <property type="match status" value="1"/>
</dbReference>
<dbReference type="Proteomes" id="UP001551482">
    <property type="component" value="Unassembled WGS sequence"/>
</dbReference>
<protein>
    <submittedName>
        <fullName evidence="2">SpoIIE family protein phosphatase</fullName>
    </submittedName>
</protein>
<comment type="caution">
    <text evidence="2">The sequence shown here is derived from an EMBL/GenBank/DDBJ whole genome shotgun (WGS) entry which is preliminary data.</text>
</comment>
<dbReference type="InterPro" id="IPR036457">
    <property type="entry name" value="PPM-type-like_dom_sf"/>
</dbReference>
<keyword evidence="3" id="KW-1185">Reference proteome</keyword>
<evidence type="ECO:0000313" key="3">
    <source>
        <dbReference type="Proteomes" id="UP001551482"/>
    </source>
</evidence>